<protein>
    <submittedName>
        <fullName evidence="2">Helix-turn-helix transcriptional regulator</fullName>
    </submittedName>
</protein>
<dbReference type="SUPFAM" id="SSF47413">
    <property type="entry name" value="lambda repressor-like DNA-binding domains"/>
    <property type="match status" value="1"/>
</dbReference>
<evidence type="ECO:0000259" key="1">
    <source>
        <dbReference type="PROSITE" id="PS50943"/>
    </source>
</evidence>
<sequence length="86" mass="9806">MGKESIAKMLGIKIRKQRENHKISIERMASLIGVTEEEMNRFETGESCIDVDSLFQFAYLFNVDPTSFLYGVVNINGGTYSSLHWL</sequence>
<dbReference type="Gene3D" id="1.10.260.40">
    <property type="entry name" value="lambda repressor-like DNA-binding domains"/>
    <property type="match status" value="1"/>
</dbReference>
<dbReference type="AlphaFoldDB" id="A0AAJ4NK66"/>
<dbReference type="PROSITE" id="PS50943">
    <property type="entry name" value="HTH_CROC1"/>
    <property type="match status" value="1"/>
</dbReference>
<dbReference type="Proteomes" id="UP000682358">
    <property type="component" value="Chromosome"/>
</dbReference>
<dbReference type="InterPro" id="IPR001387">
    <property type="entry name" value="Cro/C1-type_HTH"/>
</dbReference>
<accession>A0AAJ4NK66</accession>
<feature type="domain" description="HTH cro/C1-type" evidence="1">
    <location>
        <begin position="14"/>
        <end position="68"/>
    </location>
</feature>
<evidence type="ECO:0000313" key="3">
    <source>
        <dbReference type="Proteomes" id="UP000682358"/>
    </source>
</evidence>
<gene>
    <name evidence="2" type="ORF">KOF27_05840</name>
</gene>
<organism evidence="2 3">
    <name type="scientific">Providencia rettgeri</name>
    <dbReference type="NCBI Taxonomy" id="587"/>
    <lineage>
        <taxon>Bacteria</taxon>
        <taxon>Pseudomonadati</taxon>
        <taxon>Pseudomonadota</taxon>
        <taxon>Gammaproteobacteria</taxon>
        <taxon>Enterobacterales</taxon>
        <taxon>Morganellaceae</taxon>
        <taxon>Providencia</taxon>
    </lineage>
</organism>
<dbReference type="Pfam" id="PF01381">
    <property type="entry name" value="HTH_3"/>
    <property type="match status" value="1"/>
</dbReference>
<dbReference type="EMBL" id="CP076405">
    <property type="protein sequence ID" value="QWQ21853.2"/>
    <property type="molecule type" value="Genomic_DNA"/>
</dbReference>
<name>A0AAJ4NK66_PRORE</name>
<dbReference type="InterPro" id="IPR010982">
    <property type="entry name" value="Lambda_DNA-bd_dom_sf"/>
</dbReference>
<evidence type="ECO:0000313" key="2">
    <source>
        <dbReference type="EMBL" id="QWQ21853.2"/>
    </source>
</evidence>
<reference evidence="2" key="1">
    <citation type="submission" date="2021-06" db="EMBL/GenBank/DDBJ databases">
        <title>Emergence of genetically related NDM-1-producing Providencia rettgeri strains in Argentina.</title>
        <authorList>
            <person name="Pasteran F."/>
            <person name="Meo A."/>
            <person name="Gomez S."/>
            <person name="Derdoy L."/>
            <person name="Albronoz E."/>
            <person name="Faccone D."/>
            <person name="Guerriero L."/>
            <person name="Archuby D."/>
            <person name="Tarzia A."/>
            <person name="Lopez M."/>
            <person name="Corso A."/>
        </authorList>
    </citation>
    <scope>NUCLEOTIDE SEQUENCE</scope>
    <source>
        <strain evidence="2">PreM15628</strain>
    </source>
</reference>
<dbReference type="CDD" id="cd00093">
    <property type="entry name" value="HTH_XRE"/>
    <property type="match status" value="1"/>
</dbReference>
<dbReference type="GO" id="GO:0003677">
    <property type="term" value="F:DNA binding"/>
    <property type="evidence" value="ECO:0007669"/>
    <property type="project" value="InterPro"/>
</dbReference>
<proteinExistence type="predicted"/>
<dbReference type="SMART" id="SM00530">
    <property type="entry name" value="HTH_XRE"/>
    <property type="match status" value="1"/>
</dbReference>